<name>A0A919KCG1_9ACTN</name>
<reference evidence="1" key="1">
    <citation type="submission" date="2021-01" db="EMBL/GenBank/DDBJ databases">
        <title>Whole genome shotgun sequence of Actinoplanes siamensis NBRC 109076.</title>
        <authorList>
            <person name="Komaki H."/>
            <person name="Tamura T."/>
        </authorList>
    </citation>
    <scope>NUCLEOTIDE SEQUENCE</scope>
    <source>
        <strain evidence="1">NBRC 109076</strain>
    </source>
</reference>
<gene>
    <name evidence="1" type="ORF">Asi03nite_04570</name>
</gene>
<accession>A0A919KCG1</accession>
<dbReference type="Proteomes" id="UP000629619">
    <property type="component" value="Unassembled WGS sequence"/>
</dbReference>
<evidence type="ECO:0000313" key="1">
    <source>
        <dbReference type="EMBL" id="GIF02919.1"/>
    </source>
</evidence>
<organism evidence="1 2">
    <name type="scientific">Actinoplanes siamensis</name>
    <dbReference type="NCBI Taxonomy" id="1223317"/>
    <lineage>
        <taxon>Bacteria</taxon>
        <taxon>Bacillati</taxon>
        <taxon>Actinomycetota</taxon>
        <taxon>Actinomycetes</taxon>
        <taxon>Micromonosporales</taxon>
        <taxon>Micromonosporaceae</taxon>
        <taxon>Actinoplanes</taxon>
    </lineage>
</organism>
<dbReference type="EMBL" id="BOMW01000006">
    <property type="protein sequence ID" value="GIF02919.1"/>
    <property type="molecule type" value="Genomic_DNA"/>
</dbReference>
<sequence>MRGSILDDRQVMPEPVHRVPQIRRQRLVQIGHALGPRPSSVGVHGVQCAASCRTPPLWSVHGAPPEANPFGTEPAAPPSGPAACAGPRDVRLSAAIPCVLIGEARIAAARVGLVPGEDACGVGKPPIGAGARVGLVPGGDACGVEKPPIGAGERSVGPGIRGG</sequence>
<evidence type="ECO:0000313" key="2">
    <source>
        <dbReference type="Proteomes" id="UP000629619"/>
    </source>
</evidence>
<protein>
    <submittedName>
        <fullName evidence="1">Uncharacterized protein</fullName>
    </submittedName>
</protein>
<dbReference type="AlphaFoldDB" id="A0A919KCG1"/>
<keyword evidence="2" id="KW-1185">Reference proteome</keyword>
<comment type="caution">
    <text evidence="1">The sequence shown here is derived from an EMBL/GenBank/DDBJ whole genome shotgun (WGS) entry which is preliminary data.</text>
</comment>
<proteinExistence type="predicted"/>